<gene>
    <name evidence="1" type="ORF">FA95DRAFT_1605769</name>
</gene>
<dbReference type="Proteomes" id="UP000814033">
    <property type="component" value="Unassembled WGS sequence"/>
</dbReference>
<accession>A0ACB8RW34</accession>
<reference evidence="1" key="1">
    <citation type="submission" date="2021-02" db="EMBL/GenBank/DDBJ databases">
        <authorList>
            <consortium name="DOE Joint Genome Institute"/>
            <person name="Ahrendt S."/>
            <person name="Looney B.P."/>
            <person name="Miyauchi S."/>
            <person name="Morin E."/>
            <person name="Drula E."/>
            <person name="Courty P.E."/>
            <person name="Chicoki N."/>
            <person name="Fauchery L."/>
            <person name="Kohler A."/>
            <person name="Kuo A."/>
            <person name="Labutti K."/>
            <person name="Pangilinan J."/>
            <person name="Lipzen A."/>
            <person name="Riley R."/>
            <person name="Andreopoulos W."/>
            <person name="He G."/>
            <person name="Johnson J."/>
            <person name="Barry K.W."/>
            <person name="Grigoriev I.V."/>
            <person name="Nagy L."/>
            <person name="Hibbett D."/>
            <person name="Henrissat B."/>
            <person name="Matheny P.B."/>
            <person name="Labbe J."/>
            <person name="Martin F."/>
        </authorList>
    </citation>
    <scope>NUCLEOTIDE SEQUENCE</scope>
    <source>
        <strain evidence="1">FP105234-sp</strain>
    </source>
</reference>
<keyword evidence="2" id="KW-1185">Reference proteome</keyword>
<dbReference type="EMBL" id="MU275897">
    <property type="protein sequence ID" value="KAI0047821.1"/>
    <property type="molecule type" value="Genomic_DNA"/>
</dbReference>
<comment type="caution">
    <text evidence="1">The sequence shown here is derived from an EMBL/GenBank/DDBJ whole genome shotgun (WGS) entry which is preliminary data.</text>
</comment>
<evidence type="ECO:0000313" key="1">
    <source>
        <dbReference type="EMBL" id="KAI0047821.1"/>
    </source>
</evidence>
<name>A0ACB8RW34_9AGAM</name>
<evidence type="ECO:0000313" key="2">
    <source>
        <dbReference type="Proteomes" id="UP000814033"/>
    </source>
</evidence>
<organism evidence="1 2">
    <name type="scientific">Auriscalpium vulgare</name>
    <dbReference type="NCBI Taxonomy" id="40419"/>
    <lineage>
        <taxon>Eukaryota</taxon>
        <taxon>Fungi</taxon>
        <taxon>Dikarya</taxon>
        <taxon>Basidiomycota</taxon>
        <taxon>Agaricomycotina</taxon>
        <taxon>Agaricomycetes</taxon>
        <taxon>Russulales</taxon>
        <taxon>Auriscalpiaceae</taxon>
        <taxon>Auriscalpium</taxon>
    </lineage>
</organism>
<proteinExistence type="predicted"/>
<protein>
    <submittedName>
        <fullName evidence="1">Uncharacterized protein</fullName>
    </submittedName>
</protein>
<reference evidence="1" key="2">
    <citation type="journal article" date="2022" name="New Phytol.">
        <title>Evolutionary transition to the ectomycorrhizal habit in the genomes of a hyperdiverse lineage of mushroom-forming fungi.</title>
        <authorList>
            <person name="Looney B."/>
            <person name="Miyauchi S."/>
            <person name="Morin E."/>
            <person name="Drula E."/>
            <person name="Courty P.E."/>
            <person name="Kohler A."/>
            <person name="Kuo A."/>
            <person name="LaButti K."/>
            <person name="Pangilinan J."/>
            <person name="Lipzen A."/>
            <person name="Riley R."/>
            <person name="Andreopoulos W."/>
            <person name="He G."/>
            <person name="Johnson J."/>
            <person name="Nolan M."/>
            <person name="Tritt A."/>
            <person name="Barry K.W."/>
            <person name="Grigoriev I.V."/>
            <person name="Nagy L.G."/>
            <person name="Hibbett D."/>
            <person name="Henrissat B."/>
            <person name="Matheny P.B."/>
            <person name="Labbe J."/>
            <person name="Martin F.M."/>
        </authorList>
    </citation>
    <scope>NUCLEOTIDE SEQUENCE</scope>
    <source>
        <strain evidence="1">FP105234-sp</strain>
    </source>
</reference>
<sequence>MAERNTGRPWTTPEDDLLRHAVETAGENADWKTIALRVPGRTNKACRKRWLHSLAPNVRKVQWTTEEDDKLKKLYAIHGTKWSVIARGIPGRTDDACSKRYREALDPALISAGWTDAEDAQLLALHARFGGKWVQVGKELRRSSLGCRNRWRLLQRKEASIARAGAADWLSYTTQAQPPAGPPPPPPPPPSSSSWNGIDVNDSALWDMGLATADLSNRILARPQTPPLAPLPEDVLSLHELTMQYPASVDVPMPDLRPQELPPQRRPDYAMPTPPSNRDLAFEAIPPATGLAADGRHTPSHSVALAYQQLPDLTITYAHYEEAFQHPHEPTPASHEQDVDRRAQPSLSPSPLHAPPSSPLSVLTPLSSPPMAFAALSSTLDSLLLPASPIPPEPTELPEQPPQSQSQQSSETSASRPRSKPGDHDGPPPRLSSTLAASSDPSVLGYACGDPQCWEKTTAADGARYATSKELSEHVRDAHAAGDLPPDYRPYRCGLQGCGKAWKSVNGLQYHLQVSKAHFLQAITSLSATDSNNDTPGDGDRASSIDSAPPPPKKAKKLHPCPRPNCLHVYKQLSGLRYHLSHGHSNEVPAQLDSVPPTLARKVAEKLQREGSGR</sequence>